<dbReference type="OMA" id="RRPRMDW"/>
<keyword evidence="2" id="KW-0472">Membrane</keyword>
<feature type="region of interest" description="Disordered" evidence="1">
    <location>
        <begin position="816"/>
        <end position="869"/>
    </location>
</feature>
<evidence type="ECO:0000313" key="3">
    <source>
        <dbReference type="EMBL" id="EEQ29797.1"/>
    </source>
</evidence>
<feature type="compositionally biased region" description="Basic and acidic residues" evidence="1">
    <location>
        <begin position="537"/>
        <end position="547"/>
    </location>
</feature>
<reference evidence="4" key="1">
    <citation type="journal article" date="2012" name="MBio">
        <title>Comparative genome analysis of Trichophyton rubrum and related dermatophytes reveals candidate genes involved in infection.</title>
        <authorList>
            <person name="Martinez D.A."/>
            <person name="Oliver B.G."/>
            <person name="Graeser Y."/>
            <person name="Goldberg J.M."/>
            <person name="Li W."/>
            <person name="Martinez-Rossi N.M."/>
            <person name="Monod M."/>
            <person name="Shelest E."/>
            <person name="Barton R.C."/>
            <person name="Birch E."/>
            <person name="Brakhage A.A."/>
            <person name="Chen Z."/>
            <person name="Gurr S.J."/>
            <person name="Heiman D."/>
            <person name="Heitman J."/>
            <person name="Kosti I."/>
            <person name="Rossi A."/>
            <person name="Saif S."/>
            <person name="Samalova M."/>
            <person name="Saunders C.W."/>
            <person name="Shea T."/>
            <person name="Summerbell R.C."/>
            <person name="Xu J."/>
            <person name="Young S."/>
            <person name="Zeng Q."/>
            <person name="Birren B.W."/>
            <person name="Cuomo C.A."/>
            <person name="White T.C."/>
        </authorList>
    </citation>
    <scope>NUCLEOTIDE SEQUENCE [LARGE SCALE GENOMIC DNA]</scope>
    <source>
        <strain evidence="4">ATCC MYA-4605 / CBS 113480</strain>
    </source>
</reference>
<feature type="compositionally biased region" description="Basic and acidic residues" evidence="1">
    <location>
        <begin position="716"/>
        <end position="727"/>
    </location>
</feature>
<name>C5FGB2_ARTOC</name>
<feature type="compositionally biased region" description="Basic residues" evidence="1">
    <location>
        <begin position="495"/>
        <end position="510"/>
    </location>
</feature>
<dbReference type="Proteomes" id="UP000002035">
    <property type="component" value="Unassembled WGS sequence"/>
</dbReference>
<keyword evidence="2" id="KW-0812">Transmembrane</keyword>
<feature type="region of interest" description="Disordered" evidence="1">
    <location>
        <begin position="266"/>
        <end position="291"/>
    </location>
</feature>
<keyword evidence="4" id="KW-1185">Reference proteome</keyword>
<feature type="compositionally biased region" description="Low complexity" evidence="1">
    <location>
        <begin position="775"/>
        <end position="785"/>
    </location>
</feature>
<gene>
    <name evidence="3" type="ORF">MCYG_02616</name>
</gene>
<dbReference type="AlphaFoldDB" id="C5FGB2"/>
<feature type="region of interest" description="Disordered" evidence="1">
    <location>
        <begin position="354"/>
        <end position="377"/>
    </location>
</feature>
<evidence type="ECO:0000256" key="2">
    <source>
        <dbReference type="SAM" id="Phobius"/>
    </source>
</evidence>
<dbReference type="HOGENOM" id="CLU_002712_0_0_1"/>
<feature type="compositionally biased region" description="Polar residues" evidence="1">
    <location>
        <begin position="827"/>
        <end position="840"/>
    </location>
</feature>
<dbReference type="OrthoDB" id="5034579at2759"/>
<dbReference type="eggNOG" id="ENOG502RU3A">
    <property type="taxonomic scope" value="Eukaryota"/>
</dbReference>
<protein>
    <submittedName>
        <fullName evidence="3">Uncharacterized protein</fullName>
    </submittedName>
</protein>
<feature type="transmembrane region" description="Helical" evidence="2">
    <location>
        <begin position="1050"/>
        <end position="1073"/>
    </location>
</feature>
<evidence type="ECO:0000313" key="4">
    <source>
        <dbReference type="Proteomes" id="UP000002035"/>
    </source>
</evidence>
<accession>C5FGB2</accession>
<organism evidence="3 4">
    <name type="scientific">Arthroderma otae (strain ATCC MYA-4605 / CBS 113480)</name>
    <name type="common">Microsporum canis</name>
    <dbReference type="NCBI Taxonomy" id="554155"/>
    <lineage>
        <taxon>Eukaryota</taxon>
        <taxon>Fungi</taxon>
        <taxon>Dikarya</taxon>
        <taxon>Ascomycota</taxon>
        <taxon>Pezizomycotina</taxon>
        <taxon>Eurotiomycetes</taxon>
        <taxon>Eurotiomycetidae</taxon>
        <taxon>Onygenales</taxon>
        <taxon>Arthrodermataceae</taxon>
        <taxon>Microsporum</taxon>
    </lineage>
</organism>
<feature type="compositionally biased region" description="Basic residues" evidence="1">
    <location>
        <begin position="662"/>
        <end position="677"/>
    </location>
</feature>
<sequence length="1093" mass="121828">MSSSSQESSQALPEDAERDISMGDGIAGPSSSRDGPLDQTPSPGADYLLQRRHRKQASSTFRLESPAGPSNSPWRSVSRWSKEPVRHQSDDSELFVPKRNSQQRRQLHTPKPSIGSSPLSNVVSNEENDQKDAPYTPGSSSHAHPRTSSSVGLDTDPAQIVNLALSLSDSRKRSSSIRTSSGGAQRPRLSSSVVHSRPQGINSTRQAEIETPSRGPPTPQETVDLRYGATHYGEVQFSEATLARAEKAKQHFELFEHYLRLLPHLPPLPSSGDGNRRFQNTREDEMDASEGRKYNPLQYLRNRKVRFRERQVINSEAAGWGDVQKVTEWVNSITEMPSLRLRQPNDYINLPPFNPNAARADTEDKPDKNLTPTRSGDIVRRRPRMDWNTTPLDLLADVVWYEQDDNKTKVEDRNGKRLFPHGIKVRSEPDTSAKQLGSLDSTKETNENAEFEQSIEDIKPLPTFTSAGGRGQQNVERGRLRDRFAQSINLTPSHSKLRKQSRSPVKKRPRSSSDLSRHSYGSNQGGNLAERYSISDAKNREPNDNDKQTSSSNGASNNPRPVTPNQMAFGSENTPGTHTRQPYTPKNMPIPPLDTELNPYMSPRPGYAASTSSMASDSGIPGSRGTPIHDDNSPFHTSAQRGLFPNMGINLSPLRGRSTSPGRRHPFYLGHSRKSSRQKQGQSLDPLDSSADLGAPLSHRHTTSNLSPPGSPFTPEDQKTSSFRRSDSSPAKNTRNGGQQEWKRILKGGRIAELVGSEVSRVGDLIRKREHQSHSRQSSTSSLSEYIDAETVPGDPKLSMEDGLFGDAAQRVNTYDFAAQRVPPPAVTSTSRRGALNNRNDPIEDEPLSRNPDAKKDKPLHGPLATWDSSTQTRLDNITRKWALSTRNIPHSGRIGKRDISRVRTHLLSSGIKAVEICRYAEKPPESCVDSWLNAPVTYNSIAPYIASSEASALASRKSISAFNERTSAYNLLIREFVDSKAPPLKSEIRRLERLVSSTLTPRIRELTTQAETLTSDLGTASTLPVKKLENILNKGLRKRNRRIRSIIKLLSAVFEWLLMGLFWVLWISVMIWKIIRLIGLSTFRCIRWVLWL</sequence>
<feature type="compositionally biased region" description="Basic and acidic residues" evidence="1">
    <location>
        <begin position="274"/>
        <end position="291"/>
    </location>
</feature>
<dbReference type="GeneID" id="9222732"/>
<dbReference type="PANTHER" id="PTHR38426">
    <property type="entry name" value="MAINTENANCE OF TELOMERE CAPPING PROTEIN 4"/>
    <property type="match status" value="1"/>
</dbReference>
<dbReference type="STRING" id="554155.C5FGB2"/>
<feature type="compositionally biased region" description="Polar residues" evidence="1">
    <location>
        <begin position="728"/>
        <end position="739"/>
    </location>
</feature>
<proteinExistence type="predicted"/>
<feature type="compositionally biased region" description="Polar residues" evidence="1">
    <location>
        <begin position="188"/>
        <end position="206"/>
    </location>
</feature>
<dbReference type="VEuPathDB" id="FungiDB:MCYG_02616"/>
<feature type="region of interest" description="Disordered" evidence="1">
    <location>
        <begin position="766"/>
        <end position="799"/>
    </location>
</feature>
<keyword evidence="2" id="KW-1133">Transmembrane helix</keyword>
<feature type="compositionally biased region" description="Polar residues" evidence="1">
    <location>
        <begin position="114"/>
        <end position="125"/>
    </location>
</feature>
<dbReference type="PANTHER" id="PTHR38426:SF1">
    <property type="entry name" value="MAINTENANCE OF TELOMERE CAPPING PROTEIN 4"/>
    <property type="match status" value="1"/>
</dbReference>
<dbReference type="RefSeq" id="XP_002849682.1">
    <property type="nucleotide sequence ID" value="XM_002849636.1"/>
</dbReference>
<feature type="compositionally biased region" description="Polar residues" evidence="1">
    <location>
        <begin position="57"/>
        <end position="79"/>
    </location>
</feature>
<feature type="compositionally biased region" description="Low complexity" evidence="1">
    <location>
        <begin position="1"/>
        <end position="10"/>
    </location>
</feature>
<feature type="region of interest" description="Disordered" evidence="1">
    <location>
        <begin position="420"/>
        <end position="742"/>
    </location>
</feature>
<feature type="region of interest" description="Disordered" evidence="1">
    <location>
        <begin position="1"/>
        <end position="223"/>
    </location>
</feature>
<dbReference type="InterPro" id="IPR038769">
    <property type="entry name" value="MTC4"/>
</dbReference>
<evidence type="ECO:0000256" key="1">
    <source>
        <dbReference type="SAM" id="MobiDB-lite"/>
    </source>
</evidence>
<feature type="compositionally biased region" description="Polar residues" evidence="1">
    <location>
        <begin position="548"/>
        <end position="584"/>
    </location>
</feature>
<dbReference type="EMBL" id="DS995702">
    <property type="protein sequence ID" value="EEQ29797.1"/>
    <property type="molecule type" value="Genomic_DNA"/>
</dbReference>
<feature type="compositionally biased region" description="Low complexity" evidence="1">
    <location>
        <begin position="139"/>
        <end position="150"/>
    </location>
</feature>
<feature type="compositionally biased region" description="Basic and acidic residues" evidence="1">
    <location>
        <begin position="80"/>
        <end position="90"/>
    </location>
</feature>